<dbReference type="EMBL" id="BART01032424">
    <property type="protein sequence ID" value="GAH10792.1"/>
    <property type="molecule type" value="Genomic_DNA"/>
</dbReference>
<accession>X1CSM0</accession>
<organism evidence="1">
    <name type="scientific">marine sediment metagenome</name>
    <dbReference type="NCBI Taxonomy" id="412755"/>
    <lineage>
        <taxon>unclassified sequences</taxon>
        <taxon>metagenomes</taxon>
        <taxon>ecological metagenomes</taxon>
    </lineage>
</organism>
<dbReference type="InterPro" id="IPR011055">
    <property type="entry name" value="Dup_hybrid_motif"/>
</dbReference>
<dbReference type="Gene3D" id="2.70.70.10">
    <property type="entry name" value="Glucose Permease (Domain IIA)"/>
    <property type="match status" value="1"/>
</dbReference>
<gene>
    <name evidence="1" type="ORF">S01H4_56035</name>
</gene>
<proteinExistence type="predicted"/>
<protein>
    <recommendedName>
        <fullName evidence="2">Peptidase M23 domain-containing protein</fullName>
    </recommendedName>
</protein>
<comment type="caution">
    <text evidence="1">The sequence shown here is derived from an EMBL/GenBank/DDBJ whole genome shotgun (WGS) entry which is preliminary data.</text>
</comment>
<sequence>MISVVQCARNRLVEPDKEYLYISEKPSWELLKKWKNVSADFAYFSFRQVCGFRVHPNEEKFNDWATKNEFKLTDLFPASPSNIIKHIDLSVSSKWVGHLKDFSDLDHFQFKINQLQIQHPDKVIAGGYLEPRPIYTSSAYDKIGNNGKESRTIHLGIDFWFPANTSVHAMLEGEVVTAVNDSGDKEYGGLIILKHYVNDFEFLFVFYKKHLVAFS</sequence>
<dbReference type="SUPFAM" id="SSF51261">
    <property type="entry name" value="Duplicated hybrid motif"/>
    <property type="match status" value="1"/>
</dbReference>
<name>X1CSM0_9ZZZZ</name>
<evidence type="ECO:0000313" key="1">
    <source>
        <dbReference type="EMBL" id="GAH10792.1"/>
    </source>
</evidence>
<evidence type="ECO:0008006" key="2">
    <source>
        <dbReference type="Google" id="ProtNLM"/>
    </source>
</evidence>
<reference evidence="1" key="1">
    <citation type="journal article" date="2014" name="Front. Microbiol.">
        <title>High frequency of phylogenetically diverse reductive dehalogenase-homologous genes in deep subseafloor sedimentary metagenomes.</title>
        <authorList>
            <person name="Kawai M."/>
            <person name="Futagami T."/>
            <person name="Toyoda A."/>
            <person name="Takaki Y."/>
            <person name="Nishi S."/>
            <person name="Hori S."/>
            <person name="Arai W."/>
            <person name="Tsubouchi T."/>
            <person name="Morono Y."/>
            <person name="Uchiyama I."/>
            <person name="Ito T."/>
            <person name="Fujiyama A."/>
            <person name="Inagaki F."/>
            <person name="Takami H."/>
        </authorList>
    </citation>
    <scope>NUCLEOTIDE SEQUENCE</scope>
    <source>
        <strain evidence="1">Expedition CK06-06</strain>
    </source>
</reference>
<dbReference type="AlphaFoldDB" id="X1CSM0"/>